<dbReference type="AlphaFoldDB" id="G6YLZ0"/>
<dbReference type="SUPFAM" id="SSF51905">
    <property type="entry name" value="FAD/NAD(P)-binding domain"/>
    <property type="match status" value="1"/>
</dbReference>
<accession>G6YLZ0</accession>
<dbReference type="GO" id="GO:0016491">
    <property type="term" value="F:oxidoreductase activity"/>
    <property type="evidence" value="ECO:0007669"/>
    <property type="project" value="UniProtKB-KW"/>
</dbReference>
<sequence>MDVIVLGGGLMGTASAYFLARRGARVTLIERNRIGTGATVASFGNIRRTGRHLSQLPLAHRALRLWGDAEKMLGCDVEFRATGHIRLIFDEDSLADMRAYAKAARPWGLELEELAQSEIRARFPGLGPDAIAASFSPHDGSGNPRLIAPAFAEAARKLGAAIVEDARIEKIERTDSGFLVATSKGMFAAECLLNTAGAWGARIAAEFGEAVPLDARGPQMGVTEPLPHRILPVVGIWTRDKDHGAYLRQVERGNIVFGGAAERVSVDLDPGHAAADPMRLPSQLRAVARLLPAIAQVAVIRTWSGCEGYVRDMLPVMGRSATTPGRVPRLRLQRARLPARSGRGRRHGRTHHDRPLRNAARRFQGRSLRPRRLKEQLSTSTRRRVLWPRGRKNPPGIVPSPRGRPRMDRGFHHPLVIRRRPPDSVCRRRLQPRRASTYRAGSP</sequence>
<dbReference type="PANTHER" id="PTHR13847">
    <property type="entry name" value="SARCOSINE DEHYDROGENASE-RELATED"/>
    <property type="match status" value="1"/>
</dbReference>
<evidence type="ECO:0000259" key="3">
    <source>
        <dbReference type="Pfam" id="PF01266"/>
    </source>
</evidence>
<gene>
    <name evidence="4" type="ORF">MEA186_35139</name>
</gene>
<keyword evidence="5" id="KW-1185">Reference proteome</keyword>
<evidence type="ECO:0000256" key="2">
    <source>
        <dbReference type="SAM" id="MobiDB-lite"/>
    </source>
</evidence>
<feature type="compositionally biased region" description="Basic residues" evidence="2">
    <location>
        <begin position="381"/>
        <end position="392"/>
    </location>
</feature>
<reference evidence="4 5" key="1">
    <citation type="journal article" date="2012" name="J. Bacteriol.">
        <title>Draft Genome Sequence of Plant Growth-Promoting Rhizobium Mesorhizobium amorphae, Isolated from Zinc-Lead Mine Tailings.</title>
        <authorList>
            <person name="Hao X."/>
            <person name="Lin Y."/>
            <person name="Johnstone L."/>
            <person name="Baltrus D.A."/>
            <person name="Miller S.J."/>
            <person name="Wei G."/>
            <person name="Rensing C."/>
        </authorList>
    </citation>
    <scope>NUCLEOTIDE SEQUENCE [LARGE SCALE GENOMIC DNA]</scope>
    <source>
        <strain evidence="4 5">CCNWGS0123</strain>
    </source>
</reference>
<name>G6YLZ0_9HYPH</name>
<feature type="compositionally biased region" description="Basic residues" evidence="2">
    <location>
        <begin position="342"/>
        <end position="372"/>
    </location>
</feature>
<feature type="region of interest" description="Disordered" evidence="2">
    <location>
        <begin position="338"/>
        <end position="423"/>
    </location>
</feature>
<dbReference type="Gene3D" id="3.30.9.10">
    <property type="entry name" value="D-Amino Acid Oxidase, subunit A, domain 2"/>
    <property type="match status" value="1"/>
</dbReference>
<dbReference type="PANTHER" id="PTHR13847:SF287">
    <property type="entry name" value="FAD-DEPENDENT OXIDOREDUCTASE DOMAIN-CONTAINING PROTEIN 1"/>
    <property type="match status" value="1"/>
</dbReference>
<dbReference type="Pfam" id="PF01266">
    <property type="entry name" value="DAO"/>
    <property type="match status" value="1"/>
</dbReference>
<dbReference type="Gene3D" id="3.50.50.60">
    <property type="entry name" value="FAD/NAD(P)-binding domain"/>
    <property type="match status" value="1"/>
</dbReference>
<organism evidence="4 5">
    <name type="scientific">Mesorhizobium amorphae CCNWGS0123</name>
    <dbReference type="NCBI Taxonomy" id="1082933"/>
    <lineage>
        <taxon>Bacteria</taxon>
        <taxon>Pseudomonadati</taxon>
        <taxon>Pseudomonadota</taxon>
        <taxon>Alphaproteobacteria</taxon>
        <taxon>Hyphomicrobiales</taxon>
        <taxon>Phyllobacteriaceae</taxon>
        <taxon>Mesorhizobium</taxon>
    </lineage>
</organism>
<dbReference type="EMBL" id="AGSN01000256">
    <property type="protein sequence ID" value="EHH02491.1"/>
    <property type="molecule type" value="Genomic_DNA"/>
</dbReference>
<evidence type="ECO:0000313" key="4">
    <source>
        <dbReference type="EMBL" id="EHH02491.1"/>
    </source>
</evidence>
<dbReference type="GO" id="GO:0005737">
    <property type="term" value="C:cytoplasm"/>
    <property type="evidence" value="ECO:0007669"/>
    <property type="project" value="TreeGrafter"/>
</dbReference>
<evidence type="ECO:0000256" key="1">
    <source>
        <dbReference type="ARBA" id="ARBA00023002"/>
    </source>
</evidence>
<proteinExistence type="predicted"/>
<evidence type="ECO:0000313" key="5">
    <source>
        <dbReference type="Proteomes" id="UP000002949"/>
    </source>
</evidence>
<protein>
    <submittedName>
        <fullName evidence="4">Sarcosine oxidase, subunit beta</fullName>
    </submittedName>
</protein>
<keyword evidence="1" id="KW-0560">Oxidoreductase</keyword>
<dbReference type="eggNOG" id="COG0665">
    <property type="taxonomic scope" value="Bacteria"/>
</dbReference>
<dbReference type="STRING" id="1082933.A6B35_25000"/>
<dbReference type="InterPro" id="IPR006076">
    <property type="entry name" value="FAD-dep_OxRdtase"/>
</dbReference>
<dbReference type="InterPro" id="IPR036188">
    <property type="entry name" value="FAD/NAD-bd_sf"/>
</dbReference>
<dbReference type="Proteomes" id="UP000002949">
    <property type="component" value="Unassembled WGS sequence"/>
</dbReference>
<feature type="domain" description="FAD dependent oxidoreductase" evidence="3">
    <location>
        <begin position="2"/>
        <end position="321"/>
    </location>
</feature>